<keyword evidence="3 8" id="KW-0347">Helicase</keyword>
<dbReference type="Gene3D" id="3.40.50.300">
    <property type="entry name" value="P-loop containing nucleotide triphosphate hydrolases"/>
    <property type="match status" value="2"/>
</dbReference>
<dbReference type="EC" id="3.6.4.13" evidence="9"/>
<comment type="function">
    <text evidence="9">RNA helicase.</text>
</comment>
<feature type="domain" description="Helicase ATP-binding" evidence="11">
    <location>
        <begin position="40"/>
        <end position="207"/>
    </location>
</feature>
<proteinExistence type="inferred from homology"/>
<keyword evidence="5 9" id="KW-0694">RNA-binding</keyword>
<evidence type="ECO:0000256" key="3">
    <source>
        <dbReference type="ARBA" id="ARBA00022806"/>
    </source>
</evidence>
<evidence type="ECO:0000256" key="2">
    <source>
        <dbReference type="ARBA" id="ARBA00022801"/>
    </source>
</evidence>
<evidence type="ECO:0000256" key="5">
    <source>
        <dbReference type="ARBA" id="ARBA00022884"/>
    </source>
</evidence>
<dbReference type="CDD" id="cd17960">
    <property type="entry name" value="DEADc_DDX55"/>
    <property type="match status" value="1"/>
</dbReference>
<keyword evidence="4 8" id="KW-0067">ATP-binding</keyword>
<dbReference type="SMART" id="SM01178">
    <property type="entry name" value="DUF4217"/>
    <property type="match status" value="1"/>
</dbReference>
<dbReference type="InterPro" id="IPR000629">
    <property type="entry name" value="RNA-helicase_DEAD-box_CS"/>
</dbReference>
<dbReference type="Proteomes" id="UP000694700">
    <property type="component" value="Unplaced"/>
</dbReference>
<dbReference type="GO" id="GO:0016787">
    <property type="term" value="F:hydrolase activity"/>
    <property type="evidence" value="ECO:0007669"/>
    <property type="project" value="UniProtKB-KW"/>
</dbReference>
<dbReference type="GO" id="GO:0003724">
    <property type="term" value="F:RNA helicase activity"/>
    <property type="evidence" value="ECO:0007669"/>
    <property type="project" value="UniProtKB-EC"/>
</dbReference>
<dbReference type="GO" id="GO:0005524">
    <property type="term" value="F:ATP binding"/>
    <property type="evidence" value="ECO:0007669"/>
    <property type="project" value="UniProtKB-UniRule"/>
</dbReference>
<keyword evidence="2 8" id="KW-0378">Hydrolase</keyword>
<feature type="region of interest" description="Disordered" evidence="10">
    <location>
        <begin position="463"/>
        <end position="544"/>
    </location>
</feature>
<dbReference type="InterPro" id="IPR014001">
    <property type="entry name" value="Helicase_ATP-bd"/>
</dbReference>
<evidence type="ECO:0000256" key="1">
    <source>
        <dbReference type="ARBA" id="ARBA00022741"/>
    </source>
</evidence>
<dbReference type="CDD" id="cd18787">
    <property type="entry name" value="SF2_C_DEAD"/>
    <property type="match status" value="1"/>
</dbReference>
<evidence type="ECO:0000256" key="8">
    <source>
        <dbReference type="RuleBase" id="RU000492"/>
    </source>
</evidence>
<evidence type="ECO:0000259" key="11">
    <source>
        <dbReference type="PROSITE" id="PS51192"/>
    </source>
</evidence>
<accession>A0A8C1VG64</accession>
<dbReference type="InterPro" id="IPR025313">
    <property type="entry name" value="SPB4-like_CTE"/>
</dbReference>
<sequence>MENFSDGKWEHLPVKLHDCILQTLRELKFTHMTPVQSACIPLFMSNKDVAAEAVTGSGKTLAFVIPALEIPLKREEKLRKMQVGALIITPTRELALQISEVMGWFLQGFPQFRQILLIGGSNPIEDVEKFKTQGRKADGLDLATAVKSLDVLVLDEADRLLDMGFEASLNTILGYLPKQRRTGLFSATQTQELEKLVRAGLRNPVRITVKEKGVAALSVQKTPPSEHHHILCIHSTCACVEYFGKALEVLIKNVSIHCIHGKMKHKRNKIFADFRALKSGILVCTDVMARGIDIPEVSFVHRCGRTARIGNQGNALVFLLPMEESYVNFLSINQKCPLQTYPPVKDVVDILPKLKAMALGDRAMFEKGMKAFVSCVQAYAKHECSLIFRIKDLDFAALARGFALLRLPKMPELRGKTFPDFKQEAIDTDSIRFKDKNREKQRQKRLAELKEREMPFRKNFIKNKAWSKQKNKKDKKKKKAAKRKLDEEPDVDDEDVNELLNDTRLLKKLKQGKISEEDFDKHMSSAGSSHPKRADANSSDGDGE</sequence>
<evidence type="ECO:0000313" key="12">
    <source>
        <dbReference type="Ensembl" id="ENSCCRP00015051110.1"/>
    </source>
</evidence>
<dbReference type="SMART" id="SM00487">
    <property type="entry name" value="DEXDc"/>
    <property type="match status" value="1"/>
</dbReference>
<dbReference type="AlphaFoldDB" id="A0A8C1VG64"/>
<dbReference type="FunFam" id="3.40.50.300:FF:000877">
    <property type="entry name" value="RNA helicase"/>
    <property type="match status" value="1"/>
</dbReference>
<evidence type="ECO:0000256" key="9">
    <source>
        <dbReference type="RuleBase" id="RU365068"/>
    </source>
</evidence>
<keyword evidence="1 8" id="KW-0547">Nucleotide-binding</keyword>
<protein>
    <recommendedName>
        <fullName evidence="9">ATP-dependent RNA helicase</fullName>
        <ecNumber evidence="9">3.6.4.13</ecNumber>
    </recommendedName>
</protein>
<feature type="compositionally biased region" description="Acidic residues" evidence="10">
    <location>
        <begin position="487"/>
        <end position="497"/>
    </location>
</feature>
<reference evidence="12" key="1">
    <citation type="submission" date="2025-08" db="UniProtKB">
        <authorList>
            <consortium name="Ensembl"/>
        </authorList>
    </citation>
    <scope>IDENTIFICATION</scope>
</reference>
<dbReference type="GO" id="GO:0003723">
    <property type="term" value="F:RNA binding"/>
    <property type="evidence" value="ECO:0007669"/>
    <property type="project" value="UniProtKB-UniRule"/>
</dbReference>
<dbReference type="Pfam" id="PF00271">
    <property type="entry name" value="Helicase_C"/>
    <property type="match status" value="1"/>
</dbReference>
<dbReference type="PANTHER" id="PTHR24031">
    <property type="entry name" value="RNA HELICASE"/>
    <property type="match status" value="1"/>
</dbReference>
<dbReference type="Ensembl" id="ENSCCRT00015052825.1">
    <property type="protein sequence ID" value="ENSCCRP00015051110.1"/>
    <property type="gene ID" value="ENSCCRG00015021050.1"/>
</dbReference>
<feature type="compositionally biased region" description="Basic residues" evidence="10">
    <location>
        <begin position="463"/>
        <end position="482"/>
    </location>
</feature>
<evidence type="ECO:0000256" key="6">
    <source>
        <dbReference type="ARBA" id="ARBA00038002"/>
    </source>
</evidence>
<evidence type="ECO:0000256" key="4">
    <source>
        <dbReference type="ARBA" id="ARBA00022840"/>
    </source>
</evidence>
<comment type="similarity">
    <text evidence="6">Belongs to the DEAD box helicase family. DDX55/SPB4 subfamily.</text>
</comment>
<dbReference type="Pfam" id="PF00270">
    <property type="entry name" value="DEAD"/>
    <property type="match status" value="1"/>
</dbReference>
<evidence type="ECO:0000256" key="7">
    <source>
        <dbReference type="ARBA" id="ARBA00047984"/>
    </source>
</evidence>
<dbReference type="InterPro" id="IPR027417">
    <property type="entry name" value="P-loop_NTPase"/>
</dbReference>
<dbReference type="PROSITE" id="PS51192">
    <property type="entry name" value="HELICASE_ATP_BIND_1"/>
    <property type="match status" value="1"/>
</dbReference>
<dbReference type="InterPro" id="IPR011545">
    <property type="entry name" value="DEAD/DEAH_box_helicase_dom"/>
</dbReference>
<name>A0A8C1VG64_CYPCA</name>
<comment type="domain">
    <text evidence="9">The Q motif is unique to and characteristic of the DEAD box family of RNA helicases and controls ATP binding and hydrolysis.</text>
</comment>
<evidence type="ECO:0000256" key="10">
    <source>
        <dbReference type="SAM" id="MobiDB-lite"/>
    </source>
</evidence>
<organism evidence="12 13">
    <name type="scientific">Cyprinus carpio</name>
    <name type="common">Common carp</name>
    <dbReference type="NCBI Taxonomy" id="7962"/>
    <lineage>
        <taxon>Eukaryota</taxon>
        <taxon>Metazoa</taxon>
        <taxon>Chordata</taxon>
        <taxon>Craniata</taxon>
        <taxon>Vertebrata</taxon>
        <taxon>Euteleostomi</taxon>
        <taxon>Actinopterygii</taxon>
        <taxon>Neopterygii</taxon>
        <taxon>Teleostei</taxon>
        <taxon>Ostariophysi</taxon>
        <taxon>Cypriniformes</taxon>
        <taxon>Cyprinidae</taxon>
        <taxon>Cyprininae</taxon>
        <taxon>Cyprinus</taxon>
    </lineage>
</organism>
<dbReference type="SUPFAM" id="SSF52540">
    <property type="entry name" value="P-loop containing nucleoside triphosphate hydrolases"/>
    <property type="match status" value="2"/>
</dbReference>
<dbReference type="Pfam" id="PF13959">
    <property type="entry name" value="CTE_SPB4"/>
    <property type="match status" value="1"/>
</dbReference>
<comment type="catalytic activity">
    <reaction evidence="7 9">
        <text>ATP + H2O = ADP + phosphate + H(+)</text>
        <dbReference type="Rhea" id="RHEA:13065"/>
        <dbReference type="ChEBI" id="CHEBI:15377"/>
        <dbReference type="ChEBI" id="CHEBI:15378"/>
        <dbReference type="ChEBI" id="CHEBI:30616"/>
        <dbReference type="ChEBI" id="CHEBI:43474"/>
        <dbReference type="ChEBI" id="CHEBI:456216"/>
        <dbReference type="EC" id="3.6.4.13"/>
    </reaction>
</comment>
<dbReference type="SMART" id="SM00490">
    <property type="entry name" value="HELICc"/>
    <property type="match status" value="1"/>
</dbReference>
<evidence type="ECO:0000313" key="13">
    <source>
        <dbReference type="Proteomes" id="UP000694700"/>
    </source>
</evidence>
<dbReference type="InterPro" id="IPR001650">
    <property type="entry name" value="Helicase_C-like"/>
</dbReference>
<feature type="compositionally biased region" description="Basic and acidic residues" evidence="10">
    <location>
        <begin position="513"/>
        <end position="523"/>
    </location>
</feature>
<dbReference type="PROSITE" id="PS00039">
    <property type="entry name" value="DEAD_ATP_HELICASE"/>
    <property type="match status" value="1"/>
</dbReference>